<organism evidence="1 2">
    <name type="scientific">Staphylothermus hellenicus (strain DSM 12710 / JCM 10830 / BK20S6-10-b1 / P8)</name>
    <dbReference type="NCBI Taxonomy" id="591019"/>
    <lineage>
        <taxon>Archaea</taxon>
        <taxon>Thermoproteota</taxon>
        <taxon>Thermoprotei</taxon>
        <taxon>Desulfurococcales</taxon>
        <taxon>Desulfurococcaceae</taxon>
        <taxon>Staphylothermus</taxon>
    </lineage>
</organism>
<proteinExistence type="predicted"/>
<reference evidence="2" key="1">
    <citation type="submission" date="2010-05" db="EMBL/GenBank/DDBJ databases">
        <title>Complete sequence of Staphylothermus hellenicus DSM 12710.</title>
        <authorList>
            <consortium name="US DOE Joint Genome Institute"/>
            <person name="Lucas S."/>
            <person name="Copeland A."/>
            <person name="Lapidus A."/>
            <person name="Cheng J.-F."/>
            <person name="Bruce D."/>
            <person name="Goodwin L."/>
            <person name="Pitluck S."/>
            <person name="Davenport K."/>
            <person name="Detter J.C."/>
            <person name="Han C."/>
            <person name="Tapia R."/>
            <person name="Larimer F."/>
            <person name="Land M."/>
            <person name="Hauser L."/>
            <person name="Kyrpides N."/>
            <person name="Mikhailova N."/>
            <person name="Anderson I.J."/>
            <person name="Woyke T."/>
        </authorList>
    </citation>
    <scope>NUCLEOTIDE SEQUENCE [LARGE SCALE GENOMIC DNA]</scope>
    <source>
        <strain evidence="2">DSM 12710 / JCM 10830 / BK20S6-10-b1 / P8</strain>
    </source>
</reference>
<sequence>MPPKCFKLILIYGFEQYLPAEILDTICKNHIVICVDKYYVNNKFCDIITDDLISSIRDDVEIIAITEEAYNLLLEKNQYVRKTTSLKP</sequence>
<dbReference type="Proteomes" id="UP000002573">
    <property type="component" value="Chromosome"/>
</dbReference>
<dbReference type="AlphaFoldDB" id="D7D8W1"/>
<keyword evidence="2" id="KW-1185">Reference proteome</keyword>
<dbReference type="RefSeq" id="WP_013143405.1">
    <property type="nucleotide sequence ID" value="NC_014205.1"/>
</dbReference>
<dbReference type="KEGG" id="shc:Shell_1104"/>
<evidence type="ECO:0000313" key="2">
    <source>
        <dbReference type="Proteomes" id="UP000002573"/>
    </source>
</evidence>
<dbReference type="eggNOG" id="arCOG12446">
    <property type="taxonomic scope" value="Archaea"/>
</dbReference>
<dbReference type="HOGENOM" id="CLU_2461914_0_0_2"/>
<evidence type="ECO:0000313" key="1">
    <source>
        <dbReference type="EMBL" id="ADI32207.1"/>
    </source>
</evidence>
<accession>D7D8W1</accession>
<protein>
    <submittedName>
        <fullName evidence="1">Uncharacterized protein</fullName>
    </submittedName>
</protein>
<dbReference type="GeneID" id="9234393"/>
<reference evidence="1 2" key="2">
    <citation type="journal article" date="2011" name="Stand. Genomic Sci.">
        <title>Complete genome sequence of Staphylothermus hellenicus P8.</title>
        <authorList>
            <person name="Anderson I."/>
            <person name="Wirth R."/>
            <person name="Lucas S."/>
            <person name="Copeland A."/>
            <person name="Lapidus A."/>
            <person name="Cheng J.F."/>
            <person name="Goodwin L."/>
            <person name="Pitluck S."/>
            <person name="Davenport K."/>
            <person name="Detter J.C."/>
            <person name="Han C."/>
            <person name="Tapia R."/>
            <person name="Land M."/>
            <person name="Hauser L."/>
            <person name="Pati A."/>
            <person name="Mikhailova N."/>
            <person name="Woyke T."/>
            <person name="Klenk H.P."/>
            <person name="Kyrpides N."/>
            <person name="Ivanova N."/>
        </authorList>
    </citation>
    <scope>NUCLEOTIDE SEQUENCE [LARGE SCALE GENOMIC DNA]</scope>
    <source>
        <strain evidence="2">DSM 12710 / JCM 10830 / BK20S6-10-b1 / P8</strain>
    </source>
</reference>
<name>D7D8W1_STAHD</name>
<dbReference type="OrthoDB" id="376041at2157"/>
<gene>
    <name evidence="1" type="ordered locus">Shell_1104</name>
</gene>
<dbReference type="STRING" id="591019.Shell_1104"/>
<dbReference type="EMBL" id="CP002051">
    <property type="protein sequence ID" value="ADI32207.1"/>
    <property type="molecule type" value="Genomic_DNA"/>
</dbReference>